<dbReference type="GO" id="GO:0005829">
    <property type="term" value="C:cytosol"/>
    <property type="evidence" value="ECO:0007669"/>
    <property type="project" value="TreeGrafter"/>
</dbReference>
<keyword evidence="2" id="KW-0902">Two-component regulatory system</keyword>
<dbReference type="GO" id="GO:0000156">
    <property type="term" value="F:phosphorelay response regulator activity"/>
    <property type="evidence" value="ECO:0007669"/>
    <property type="project" value="TreeGrafter"/>
</dbReference>
<dbReference type="GO" id="GO:0006355">
    <property type="term" value="P:regulation of DNA-templated transcription"/>
    <property type="evidence" value="ECO:0007669"/>
    <property type="project" value="InterPro"/>
</dbReference>
<dbReference type="InterPro" id="IPR001867">
    <property type="entry name" value="OmpR/PhoB-type_DNA-bd"/>
</dbReference>
<evidence type="ECO:0000256" key="1">
    <source>
        <dbReference type="ARBA" id="ARBA00022553"/>
    </source>
</evidence>
<dbReference type="CDD" id="cd00383">
    <property type="entry name" value="trans_reg_C"/>
    <property type="match status" value="1"/>
</dbReference>
<protein>
    <submittedName>
        <fullName evidence="10">Transcriptional regulatory protein ompR</fullName>
    </submittedName>
</protein>
<feature type="domain" description="OmpR/PhoB-type" evidence="9">
    <location>
        <begin position="133"/>
        <end position="232"/>
    </location>
</feature>
<accession>A0A1C3RJ11</accession>
<dbReference type="Gene3D" id="3.40.50.2300">
    <property type="match status" value="1"/>
</dbReference>
<dbReference type="InterPro" id="IPR036388">
    <property type="entry name" value="WH-like_DNA-bd_sf"/>
</dbReference>
<dbReference type="PROSITE" id="PS50110">
    <property type="entry name" value="RESPONSE_REGULATORY"/>
    <property type="match status" value="1"/>
</dbReference>
<proteinExistence type="predicted"/>
<dbReference type="RefSeq" id="WP_069189308.1">
    <property type="nucleotide sequence ID" value="NZ_FLYE01000044.1"/>
</dbReference>
<organism evidence="10 11">
    <name type="scientific">Candidatus Terasakiella magnetica</name>
    <dbReference type="NCBI Taxonomy" id="1867952"/>
    <lineage>
        <taxon>Bacteria</taxon>
        <taxon>Pseudomonadati</taxon>
        <taxon>Pseudomonadota</taxon>
        <taxon>Alphaproteobacteria</taxon>
        <taxon>Rhodospirillales</taxon>
        <taxon>Terasakiellaceae</taxon>
        <taxon>Terasakiella</taxon>
    </lineage>
</organism>
<dbReference type="PROSITE" id="PS51755">
    <property type="entry name" value="OMPR_PHOB"/>
    <property type="match status" value="1"/>
</dbReference>
<dbReference type="Gene3D" id="1.10.10.10">
    <property type="entry name" value="Winged helix-like DNA-binding domain superfamily/Winged helix DNA-binding domain"/>
    <property type="match status" value="1"/>
</dbReference>
<dbReference type="AlphaFoldDB" id="A0A1C3RJ11"/>
<dbReference type="InterPro" id="IPR039420">
    <property type="entry name" value="WalR-like"/>
</dbReference>
<dbReference type="SMART" id="SM00862">
    <property type="entry name" value="Trans_reg_C"/>
    <property type="match status" value="1"/>
</dbReference>
<dbReference type="CDD" id="cd00156">
    <property type="entry name" value="REC"/>
    <property type="match status" value="1"/>
</dbReference>
<evidence type="ECO:0000256" key="6">
    <source>
        <dbReference type="PROSITE-ProRule" id="PRU00169"/>
    </source>
</evidence>
<dbReference type="EMBL" id="FLYE01000044">
    <property type="protein sequence ID" value="SCA57252.1"/>
    <property type="molecule type" value="Genomic_DNA"/>
</dbReference>
<dbReference type="Pfam" id="PF00072">
    <property type="entry name" value="Response_reg"/>
    <property type="match status" value="1"/>
</dbReference>
<feature type="modified residue" description="4-aspartylphosphate" evidence="6">
    <location>
        <position position="57"/>
    </location>
</feature>
<keyword evidence="1 6" id="KW-0597">Phosphoprotein</keyword>
<feature type="domain" description="Response regulatory" evidence="8">
    <location>
        <begin position="8"/>
        <end position="122"/>
    </location>
</feature>
<name>A0A1C3RJ11_9PROT</name>
<dbReference type="SMART" id="SM00448">
    <property type="entry name" value="REC"/>
    <property type="match status" value="1"/>
</dbReference>
<evidence type="ECO:0000313" key="11">
    <source>
        <dbReference type="Proteomes" id="UP000231658"/>
    </source>
</evidence>
<gene>
    <name evidence="10" type="primary">ompR</name>
    <name evidence="10" type="ORF">MTBPR1_50008</name>
</gene>
<feature type="DNA-binding region" description="OmpR/PhoB-type" evidence="7">
    <location>
        <begin position="133"/>
        <end position="232"/>
    </location>
</feature>
<evidence type="ECO:0000259" key="8">
    <source>
        <dbReference type="PROSITE" id="PS50110"/>
    </source>
</evidence>
<evidence type="ECO:0000256" key="4">
    <source>
        <dbReference type="ARBA" id="ARBA00023125"/>
    </source>
</evidence>
<keyword evidence="11" id="KW-1185">Reference proteome</keyword>
<evidence type="ECO:0000256" key="2">
    <source>
        <dbReference type="ARBA" id="ARBA00023012"/>
    </source>
</evidence>
<reference evidence="10 11" key="1">
    <citation type="submission" date="2016-07" db="EMBL/GenBank/DDBJ databases">
        <authorList>
            <person name="Lefevre C.T."/>
        </authorList>
    </citation>
    <scope>NUCLEOTIDE SEQUENCE [LARGE SCALE GENOMIC DNA]</scope>
    <source>
        <strain evidence="10">PR1</strain>
    </source>
</reference>
<evidence type="ECO:0000313" key="10">
    <source>
        <dbReference type="EMBL" id="SCA57252.1"/>
    </source>
</evidence>
<dbReference type="PANTHER" id="PTHR48111:SF1">
    <property type="entry name" value="TWO-COMPONENT RESPONSE REGULATOR ORR33"/>
    <property type="match status" value="1"/>
</dbReference>
<dbReference type="InterPro" id="IPR016032">
    <property type="entry name" value="Sig_transdc_resp-reg_C-effctor"/>
</dbReference>
<keyword evidence="3" id="KW-0805">Transcription regulation</keyword>
<dbReference type="Proteomes" id="UP000231658">
    <property type="component" value="Unassembled WGS sequence"/>
</dbReference>
<dbReference type="PANTHER" id="PTHR48111">
    <property type="entry name" value="REGULATOR OF RPOS"/>
    <property type="match status" value="1"/>
</dbReference>
<dbReference type="GO" id="GO:0032993">
    <property type="term" value="C:protein-DNA complex"/>
    <property type="evidence" value="ECO:0007669"/>
    <property type="project" value="TreeGrafter"/>
</dbReference>
<evidence type="ECO:0000256" key="5">
    <source>
        <dbReference type="ARBA" id="ARBA00023163"/>
    </source>
</evidence>
<dbReference type="InterPro" id="IPR001789">
    <property type="entry name" value="Sig_transdc_resp-reg_receiver"/>
</dbReference>
<evidence type="ECO:0000256" key="3">
    <source>
        <dbReference type="ARBA" id="ARBA00023015"/>
    </source>
</evidence>
<dbReference type="SUPFAM" id="SSF46894">
    <property type="entry name" value="C-terminal effector domain of the bipartite response regulators"/>
    <property type="match status" value="1"/>
</dbReference>
<dbReference type="Pfam" id="PF00486">
    <property type="entry name" value="Trans_reg_C"/>
    <property type="match status" value="1"/>
</dbReference>
<evidence type="ECO:0000256" key="7">
    <source>
        <dbReference type="PROSITE-ProRule" id="PRU01091"/>
    </source>
</evidence>
<dbReference type="InterPro" id="IPR011006">
    <property type="entry name" value="CheY-like_superfamily"/>
</dbReference>
<keyword evidence="4 7" id="KW-0238">DNA-binding</keyword>
<keyword evidence="5" id="KW-0804">Transcription</keyword>
<evidence type="ECO:0000259" key="9">
    <source>
        <dbReference type="PROSITE" id="PS51755"/>
    </source>
</evidence>
<dbReference type="SUPFAM" id="SSF52172">
    <property type="entry name" value="CheY-like"/>
    <property type="match status" value="1"/>
</dbReference>
<dbReference type="STRING" id="1867952.MTBPR1_50008"/>
<dbReference type="GO" id="GO:0000976">
    <property type="term" value="F:transcription cis-regulatory region binding"/>
    <property type="evidence" value="ECO:0007669"/>
    <property type="project" value="TreeGrafter"/>
</dbReference>
<sequence>MPNDKKNKILILEDEEVARYLNENILASEGYETTATYNVENTKELLKDHVFDLLVLDLKLPDGCGLELISWVKDLHPNLPIIIVSVLHKPDDRAKGLNIGADDYLIKPFHPYELIHRVNNLLRHSQTRNTYMIDGHQIGQLVLNTGHRKLITAEGEEISLTRGEAILMERLSRSIGQDVSREILQEIVARNKDGHPRTVDVLVSRLRAKLKENDLNMIRISSVPEIGYRLDLH</sequence>
<dbReference type="OrthoDB" id="5297525at2"/>